<evidence type="ECO:0000259" key="9">
    <source>
        <dbReference type="Pfam" id="PF00664"/>
    </source>
</evidence>
<dbReference type="Proteomes" id="UP001218218">
    <property type="component" value="Unassembled WGS sequence"/>
</dbReference>
<evidence type="ECO:0000256" key="8">
    <source>
        <dbReference type="ARBA" id="ARBA00023136"/>
    </source>
</evidence>
<keyword evidence="4" id="KW-0812">Transmembrane</keyword>
<keyword evidence="5" id="KW-0547">Nucleotide-binding</keyword>
<keyword evidence="8" id="KW-0472">Membrane</keyword>
<evidence type="ECO:0000313" key="11">
    <source>
        <dbReference type="Proteomes" id="UP001218218"/>
    </source>
</evidence>
<evidence type="ECO:0000256" key="7">
    <source>
        <dbReference type="ARBA" id="ARBA00022989"/>
    </source>
</evidence>
<dbReference type="GO" id="GO:0016020">
    <property type="term" value="C:membrane"/>
    <property type="evidence" value="ECO:0007669"/>
    <property type="project" value="UniProtKB-SubCell"/>
</dbReference>
<dbReference type="PANTHER" id="PTHR24223:SF456">
    <property type="entry name" value="MULTIDRUG RESISTANCE-ASSOCIATED PROTEIN LETHAL(2)03659"/>
    <property type="match status" value="1"/>
</dbReference>
<dbReference type="GO" id="GO:0140359">
    <property type="term" value="F:ABC-type transporter activity"/>
    <property type="evidence" value="ECO:0007669"/>
    <property type="project" value="InterPro"/>
</dbReference>
<dbReference type="PANTHER" id="PTHR24223">
    <property type="entry name" value="ATP-BINDING CASSETTE SUB-FAMILY C"/>
    <property type="match status" value="1"/>
</dbReference>
<accession>A0AAD7E9Y9</accession>
<keyword evidence="11" id="KW-1185">Reference proteome</keyword>
<evidence type="ECO:0000256" key="3">
    <source>
        <dbReference type="ARBA" id="ARBA00022448"/>
    </source>
</evidence>
<evidence type="ECO:0000256" key="2">
    <source>
        <dbReference type="ARBA" id="ARBA00009726"/>
    </source>
</evidence>
<dbReference type="GO" id="GO:0005524">
    <property type="term" value="F:ATP binding"/>
    <property type="evidence" value="ECO:0007669"/>
    <property type="project" value="UniProtKB-KW"/>
</dbReference>
<dbReference type="InterPro" id="IPR036640">
    <property type="entry name" value="ABC1_TM_sf"/>
</dbReference>
<sequence>MHEHWENQAAQIAPPPAPASLDDAPISQYVTASLFSRLTYTWITPMMVMGSRRTLQASDLWRMGPEQEAGYLTDRLEATWARRVEAAESWNTRLASGEVKPGLVKRVRWAFSGKREEMERMRREEGGKREASLVWALNDVLGHLFWAFQDTSQIMGPLLVKALINFANATAAAKTAGESLPNVGRGIVMALDLPCIIVFASICQDQFFVRAMTTGVLARTALTGALYRRALHLTPAARLRLPNSAVLNHMSAQWFHAAWTTPIQTMGGLMILLVQLGPSALAGFGLLVLIIPTQERVLGQQFKFRQQSLRWTDKRAAKRCRVLEVVSSMRVVKYFCYKGSFLRRLSISRVVILDEAIASVDLEPDNKIQRTIQTQFKNRTLICIAHRLRTIISYDRILDCILCSPRCPGILRIDDRRRNVIFMGAADRKAKFYLGEPENIRAVADGTHAHTPQSIHSHDTQHLDPCVRSAIEQFCDDLDEASRQAVQGVTD</sequence>
<keyword evidence="3" id="KW-0813">Transport</keyword>
<evidence type="ECO:0000256" key="1">
    <source>
        <dbReference type="ARBA" id="ARBA00004141"/>
    </source>
</evidence>
<name>A0AAD7E9Y9_9AGAR</name>
<dbReference type="InterPro" id="IPR027417">
    <property type="entry name" value="P-loop_NTPase"/>
</dbReference>
<comment type="subcellular location">
    <subcellularLocation>
        <location evidence="1">Membrane</location>
        <topology evidence="1">Multi-pass membrane protein</topology>
    </subcellularLocation>
</comment>
<dbReference type="SUPFAM" id="SSF52540">
    <property type="entry name" value="P-loop containing nucleoside triphosphate hydrolases"/>
    <property type="match status" value="1"/>
</dbReference>
<proteinExistence type="inferred from homology"/>
<reference evidence="10" key="1">
    <citation type="submission" date="2023-03" db="EMBL/GenBank/DDBJ databases">
        <title>Massive genome expansion in bonnet fungi (Mycena s.s.) driven by repeated elements and novel gene families across ecological guilds.</title>
        <authorList>
            <consortium name="Lawrence Berkeley National Laboratory"/>
            <person name="Harder C.B."/>
            <person name="Miyauchi S."/>
            <person name="Viragh M."/>
            <person name="Kuo A."/>
            <person name="Thoen E."/>
            <person name="Andreopoulos B."/>
            <person name="Lu D."/>
            <person name="Skrede I."/>
            <person name="Drula E."/>
            <person name="Henrissat B."/>
            <person name="Morin E."/>
            <person name="Kohler A."/>
            <person name="Barry K."/>
            <person name="LaButti K."/>
            <person name="Morin E."/>
            <person name="Salamov A."/>
            <person name="Lipzen A."/>
            <person name="Mereny Z."/>
            <person name="Hegedus B."/>
            <person name="Baldrian P."/>
            <person name="Stursova M."/>
            <person name="Weitz H."/>
            <person name="Taylor A."/>
            <person name="Grigoriev I.V."/>
            <person name="Nagy L.G."/>
            <person name="Martin F."/>
            <person name="Kauserud H."/>
        </authorList>
    </citation>
    <scope>NUCLEOTIDE SEQUENCE</scope>
    <source>
        <strain evidence="10">CBHHK002</strain>
    </source>
</reference>
<organism evidence="10 11">
    <name type="scientific">Mycena albidolilacea</name>
    <dbReference type="NCBI Taxonomy" id="1033008"/>
    <lineage>
        <taxon>Eukaryota</taxon>
        <taxon>Fungi</taxon>
        <taxon>Dikarya</taxon>
        <taxon>Basidiomycota</taxon>
        <taxon>Agaricomycotina</taxon>
        <taxon>Agaricomycetes</taxon>
        <taxon>Agaricomycetidae</taxon>
        <taxon>Agaricales</taxon>
        <taxon>Marasmiineae</taxon>
        <taxon>Mycenaceae</taxon>
        <taxon>Mycena</taxon>
    </lineage>
</organism>
<dbReference type="InterPro" id="IPR011527">
    <property type="entry name" value="ABC1_TM_dom"/>
</dbReference>
<gene>
    <name evidence="10" type="ORF">DFH08DRAFT_824729</name>
</gene>
<feature type="domain" description="ABC transmembrane type-1" evidence="9">
    <location>
        <begin position="146"/>
        <end position="348"/>
    </location>
</feature>
<evidence type="ECO:0000256" key="6">
    <source>
        <dbReference type="ARBA" id="ARBA00022840"/>
    </source>
</evidence>
<dbReference type="InterPro" id="IPR050173">
    <property type="entry name" value="ABC_transporter_C-like"/>
</dbReference>
<comment type="caution">
    <text evidence="10">The sequence shown here is derived from an EMBL/GenBank/DDBJ whole genome shotgun (WGS) entry which is preliminary data.</text>
</comment>
<keyword evidence="6" id="KW-0067">ATP-binding</keyword>
<dbReference type="Gene3D" id="1.20.1560.10">
    <property type="entry name" value="ABC transporter type 1, transmembrane domain"/>
    <property type="match status" value="1"/>
</dbReference>
<evidence type="ECO:0000313" key="10">
    <source>
        <dbReference type="EMBL" id="KAJ7306278.1"/>
    </source>
</evidence>
<dbReference type="AlphaFoldDB" id="A0AAD7E9Y9"/>
<dbReference type="EMBL" id="JARIHO010000093">
    <property type="protein sequence ID" value="KAJ7306278.1"/>
    <property type="molecule type" value="Genomic_DNA"/>
</dbReference>
<evidence type="ECO:0000256" key="4">
    <source>
        <dbReference type="ARBA" id="ARBA00022692"/>
    </source>
</evidence>
<evidence type="ECO:0000256" key="5">
    <source>
        <dbReference type="ARBA" id="ARBA00022741"/>
    </source>
</evidence>
<comment type="similarity">
    <text evidence="2">Belongs to the ABC transporter superfamily. ABCC family. Conjugate transporter (TC 3.A.1.208) subfamily.</text>
</comment>
<keyword evidence="7" id="KW-1133">Transmembrane helix</keyword>
<dbReference type="SUPFAM" id="SSF90123">
    <property type="entry name" value="ABC transporter transmembrane region"/>
    <property type="match status" value="1"/>
</dbReference>
<dbReference type="Pfam" id="PF00664">
    <property type="entry name" value="ABC_membrane"/>
    <property type="match status" value="1"/>
</dbReference>
<protein>
    <recommendedName>
        <fullName evidence="9">ABC transmembrane type-1 domain-containing protein</fullName>
    </recommendedName>
</protein>